<keyword evidence="2" id="KW-1185">Reference proteome</keyword>
<dbReference type="GO" id="GO:0008641">
    <property type="term" value="F:ubiquitin-like modifier activating enzyme activity"/>
    <property type="evidence" value="ECO:0007669"/>
    <property type="project" value="InterPro"/>
</dbReference>
<reference evidence="1 2" key="1">
    <citation type="journal article" date="2024" name="Nat. Commun.">
        <title>Phylogenomics reveals the evolutionary origins of lichenization in chlorophyte algae.</title>
        <authorList>
            <person name="Puginier C."/>
            <person name="Libourel C."/>
            <person name="Otte J."/>
            <person name="Skaloud P."/>
            <person name="Haon M."/>
            <person name="Grisel S."/>
            <person name="Petersen M."/>
            <person name="Berrin J.G."/>
            <person name="Delaux P.M."/>
            <person name="Dal Grande F."/>
            <person name="Keller J."/>
        </authorList>
    </citation>
    <scope>NUCLEOTIDE SEQUENCE [LARGE SCALE GENOMIC DNA]</scope>
    <source>
        <strain evidence="1 2">SAG 2036</strain>
    </source>
</reference>
<organism evidence="1 2">
    <name type="scientific">Symbiochloris irregularis</name>
    <dbReference type="NCBI Taxonomy" id="706552"/>
    <lineage>
        <taxon>Eukaryota</taxon>
        <taxon>Viridiplantae</taxon>
        <taxon>Chlorophyta</taxon>
        <taxon>core chlorophytes</taxon>
        <taxon>Trebouxiophyceae</taxon>
        <taxon>Trebouxiales</taxon>
        <taxon>Trebouxiaceae</taxon>
        <taxon>Symbiochloris</taxon>
    </lineage>
</organism>
<accession>A0AAW1PUI2</accession>
<dbReference type="PANTHER" id="PTHR43267">
    <property type="entry name" value="TRNA THREONYLCARBAMOYLADENOSINE DEHYDRATASE"/>
    <property type="match status" value="1"/>
</dbReference>
<dbReference type="Proteomes" id="UP001465755">
    <property type="component" value="Unassembled WGS sequence"/>
</dbReference>
<comment type="caution">
    <text evidence="1">The sequence shown here is derived from an EMBL/GenBank/DDBJ whole genome shotgun (WGS) entry which is preliminary data.</text>
</comment>
<protein>
    <submittedName>
        <fullName evidence="1">Uncharacterized protein</fullName>
    </submittedName>
</protein>
<proteinExistence type="predicted"/>
<name>A0AAW1PUI2_9CHLO</name>
<evidence type="ECO:0000313" key="1">
    <source>
        <dbReference type="EMBL" id="KAK9812030.1"/>
    </source>
</evidence>
<dbReference type="SUPFAM" id="SSF69572">
    <property type="entry name" value="Activating enzymes of the ubiquitin-like proteins"/>
    <property type="match status" value="1"/>
</dbReference>
<dbReference type="PANTHER" id="PTHR43267:SF2">
    <property type="entry name" value="TRNA THREONYLCARBAMOYLADENOSINE DEHYDRATASE 1-RELATED"/>
    <property type="match status" value="1"/>
</dbReference>
<dbReference type="GO" id="GO:0061504">
    <property type="term" value="P:cyclic threonylcarbamoyladenosine biosynthetic process"/>
    <property type="evidence" value="ECO:0007669"/>
    <property type="project" value="TreeGrafter"/>
</dbReference>
<dbReference type="EMBL" id="JALJOQ010000010">
    <property type="protein sequence ID" value="KAK9812030.1"/>
    <property type="molecule type" value="Genomic_DNA"/>
</dbReference>
<dbReference type="InterPro" id="IPR045886">
    <property type="entry name" value="ThiF/MoeB/HesA"/>
</dbReference>
<dbReference type="Gene3D" id="3.40.50.720">
    <property type="entry name" value="NAD(P)-binding Rossmann-like Domain"/>
    <property type="match status" value="1"/>
</dbReference>
<dbReference type="GO" id="GO:0009536">
    <property type="term" value="C:plastid"/>
    <property type="evidence" value="ECO:0007669"/>
    <property type="project" value="TreeGrafter"/>
</dbReference>
<dbReference type="InterPro" id="IPR035985">
    <property type="entry name" value="Ubiquitin-activating_enz"/>
</dbReference>
<sequence>MVEVNQMWVCCSAGAKADPSRVRIADISECGSDPLARTVRRGLRKLHGIFSGIQVVLSTERPRCTLRPVEELEGNPLDYQVIPNFRVRPIPVLGTIPAIFGMAAASHILCTLAQQPYTPDPVFRIADKQYVALLERLRQREEVVFGNNAGPEVDLEDVMYIVREVWRGLSAKGPRIAPVGLDRAHNRPTSHLTLTRWDAGKPATVNNLGRSGLLHRVAVMPGP</sequence>
<dbReference type="GO" id="GO:0061503">
    <property type="term" value="F:tRNA threonylcarbamoyladenosine dehydratase"/>
    <property type="evidence" value="ECO:0007669"/>
    <property type="project" value="TreeGrafter"/>
</dbReference>
<evidence type="ECO:0000313" key="2">
    <source>
        <dbReference type="Proteomes" id="UP001465755"/>
    </source>
</evidence>
<dbReference type="AlphaFoldDB" id="A0AAW1PUI2"/>
<gene>
    <name evidence="1" type="ORF">WJX73_010219</name>
</gene>